<dbReference type="PANTHER" id="PTHR43413:SF1">
    <property type="entry name" value="SIROHEME DECARBOXYLASE NIRL SUBUNIT"/>
    <property type="match status" value="1"/>
</dbReference>
<dbReference type="InterPro" id="IPR050684">
    <property type="entry name" value="HTH-Siroheme_Decarb"/>
</dbReference>
<feature type="domain" description="Siroheme decarboxylase AsnC-like ligand binding" evidence="6">
    <location>
        <begin position="227"/>
        <end position="314"/>
    </location>
</feature>
<dbReference type="Proteomes" id="UP000270626">
    <property type="component" value="Unassembled WGS sequence"/>
</dbReference>
<dbReference type="OrthoDB" id="9806536at2"/>
<evidence type="ECO:0000256" key="3">
    <source>
        <dbReference type="ARBA" id="ARBA00023457"/>
    </source>
</evidence>
<evidence type="ECO:0000256" key="4">
    <source>
        <dbReference type="ARBA" id="ARBA00023471"/>
    </source>
</evidence>
<accession>A0A495VQN6</accession>
<dbReference type="RefSeq" id="WP_121458911.1">
    <property type="nucleotide sequence ID" value="NZ_JAANMQ010000010.1"/>
</dbReference>
<keyword evidence="1" id="KW-0456">Lyase</keyword>
<name>A0A495VQN6_9RHOO</name>
<dbReference type="AlphaFoldDB" id="A0A495VQN6"/>
<sequence length="321" mass="35031">MDPQLDFRLLNDFQRDFPLSARPYAVLAERLGSAEATVIERLRRMQDDGRISRIGAVLRPGCFGVSTLVAMAVPESRLAEVALAVNAFPGVNHNYQREHRYNLWFVLTAADAAALARVLAGIEALAGVPALSLPMEKAYHIDLGFPLDGARRPRSHAAAPAAGLSLDARQRCLLGRLQDGLPLLARPFLAMGRDCASSEAEVIAGIAGWQASGAISRFGVVVRHRELGFAANAMLVQDIPDAEVDRVAAGLAGEAAVTLCYRRPRQLPHWRYNLFCMIHGQCRDSVAGTIDRLRHRHALAAVPHAVLFSQRCFKQTGARYV</sequence>
<dbReference type="Gene3D" id="1.10.10.10">
    <property type="entry name" value="Winged helix-like DNA-binding domain superfamily/Winged helix DNA-binding domain"/>
    <property type="match status" value="1"/>
</dbReference>
<dbReference type="SMART" id="SM00344">
    <property type="entry name" value="HTH_ASNC"/>
    <property type="match status" value="1"/>
</dbReference>
<evidence type="ECO:0000256" key="5">
    <source>
        <dbReference type="ARBA" id="ARBA00048470"/>
    </source>
</evidence>
<dbReference type="EC" id="4.1.1.111" evidence="4"/>
<dbReference type="InterPro" id="IPR040523">
    <property type="entry name" value="AsnC_trans_reg2"/>
</dbReference>
<organism evidence="8 9">
    <name type="scientific">Azonexus fungiphilus</name>
    <dbReference type="NCBI Taxonomy" id="146940"/>
    <lineage>
        <taxon>Bacteria</taxon>
        <taxon>Pseudomonadati</taxon>
        <taxon>Pseudomonadota</taxon>
        <taxon>Betaproteobacteria</taxon>
        <taxon>Rhodocyclales</taxon>
        <taxon>Azonexaceae</taxon>
        <taxon>Azonexus</taxon>
    </lineage>
</organism>
<dbReference type="InterPro" id="IPR053953">
    <property type="entry name" value="NirdL-like_HTH"/>
</dbReference>
<evidence type="ECO:0000259" key="6">
    <source>
        <dbReference type="Pfam" id="PF17805"/>
    </source>
</evidence>
<evidence type="ECO:0000256" key="1">
    <source>
        <dbReference type="ARBA" id="ARBA00023239"/>
    </source>
</evidence>
<dbReference type="GO" id="GO:0016829">
    <property type="term" value="F:lyase activity"/>
    <property type="evidence" value="ECO:0007669"/>
    <property type="project" value="UniProtKB-KW"/>
</dbReference>
<dbReference type="InterPro" id="IPR036388">
    <property type="entry name" value="WH-like_DNA-bd_sf"/>
</dbReference>
<evidence type="ECO:0000256" key="2">
    <source>
        <dbReference type="ARBA" id="ARBA00023444"/>
    </source>
</evidence>
<keyword evidence="9" id="KW-1185">Reference proteome</keyword>
<feature type="domain" description="Siroheme decarboxylase AsnC-like ligand binding" evidence="6">
    <location>
        <begin position="64"/>
        <end position="138"/>
    </location>
</feature>
<dbReference type="Pfam" id="PF22451">
    <property type="entry name" value="NirdL-like_HTH"/>
    <property type="match status" value="2"/>
</dbReference>
<feature type="domain" description="Siroheme decarboxylase NirL-like HTH" evidence="7">
    <location>
        <begin position="8"/>
        <end position="51"/>
    </location>
</feature>
<comment type="catalytic activity">
    <reaction evidence="5">
        <text>siroheme + 2 H(+) = 12,18-didecarboxysiroheme + 2 CO2</text>
        <dbReference type="Rhea" id="RHEA:19093"/>
        <dbReference type="ChEBI" id="CHEBI:15378"/>
        <dbReference type="ChEBI" id="CHEBI:16526"/>
        <dbReference type="ChEBI" id="CHEBI:60052"/>
        <dbReference type="ChEBI" id="CHEBI:140497"/>
        <dbReference type="EC" id="4.1.1.111"/>
    </reaction>
</comment>
<dbReference type="Gene3D" id="3.30.70.3460">
    <property type="match status" value="2"/>
</dbReference>
<gene>
    <name evidence="8" type="ORF">DFR40_2597</name>
</gene>
<dbReference type="PANTHER" id="PTHR43413">
    <property type="entry name" value="TRANSCRIPTIONAL REGULATOR, ASNC FAMILY"/>
    <property type="match status" value="1"/>
</dbReference>
<comment type="similarity">
    <text evidence="3">Belongs to the Ahb/Nir family.</text>
</comment>
<dbReference type="InterPro" id="IPR019888">
    <property type="entry name" value="Tscrpt_reg_AsnC-like"/>
</dbReference>
<evidence type="ECO:0000313" key="9">
    <source>
        <dbReference type="Proteomes" id="UP000270626"/>
    </source>
</evidence>
<dbReference type="EMBL" id="RBXP01000017">
    <property type="protein sequence ID" value="RKT50675.1"/>
    <property type="molecule type" value="Genomic_DNA"/>
</dbReference>
<comment type="pathway">
    <text evidence="2">Porphyrin-containing compound metabolism.</text>
</comment>
<feature type="domain" description="Siroheme decarboxylase NirL-like HTH" evidence="7">
    <location>
        <begin position="172"/>
        <end position="215"/>
    </location>
</feature>
<protein>
    <recommendedName>
        <fullName evidence="4">siroheme decarboxylase</fullName>
        <ecNumber evidence="4">4.1.1.111</ecNumber>
    </recommendedName>
</protein>
<reference evidence="8 9" key="1">
    <citation type="submission" date="2018-10" db="EMBL/GenBank/DDBJ databases">
        <title>Genomic Encyclopedia of Type Strains, Phase IV (KMG-IV): sequencing the most valuable type-strain genomes for metagenomic binning, comparative biology and taxonomic classification.</title>
        <authorList>
            <person name="Goeker M."/>
        </authorList>
    </citation>
    <scope>NUCLEOTIDE SEQUENCE [LARGE SCALE GENOMIC DNA]</scope>
    <source>
        <strain evidence="8 9">DSM 23841</strain>
    </source>
</reference>
<dbReference type="Pfam" id="PF17805">
    <property type="entry name" value="AsnC_trans_reg2"/>
    <property type="match status" value="2"/>
</dbReference>
<evidence type="ECO:0000313" key="8">
    <source>
        <dbReference type="EMBL" id="RKT50675.1"/>
    </source>
</evidence>
<proteinExistence type="inferred from homology"/>
<comment type="caution">
    <text evidence="8">The sequence shown here is derived from an EMBL/GenBank/DDBJ whole genome shotgun (WGS) entry which is preliminary data.</text>
</comment>
<evidence type="ECO:0000259" key="7">
    <source>
        <dbReference type="Pfam" id="PF22451"/>
    </source>
</evidence>